<dbReference type="SUPFAM" id="SSF53335">
    <property type="entry name" value="S-adenosyl-L-methionine-dependent methyltransferases"/>
    <property type="match status" value="1"/>
</dbReference>
<keyword evidence="8" id="KW-1185">Reference proteome</keyword>
<evidence type="ECO:0000256" key="4">
    <source>
        <dbReference type="ARBA" id="ARBA00022691"/>
    </source>
</evidence>
<dbReference type="InterPro" id="IPR029063">
    <property type="entry name" value="SAM-dependent_MTases_sf"/>
</dbReference>
<evidence type="ECO:0000313" key="8">
    <source>
        <dbReference type="Proteomes" id="UP000265520"/>
    </source>
</evidence>
<dbReference type="GO" id="GO:0032259">
    <property type="term" value="P:methylation"/>
    <property type="evidence" value="ECO:0007669"/>
    <property type="project" value="UniProtKB-KW"/>
</dbReference>
<dbReference type="InterPro" id="IPR018117">
    <property type="entry name" value="C5_DNA_meth_AS"/>
</dbReference>
<evidence type="ECO:0000256" key="5">
    <source>
        <dbReference type="PROSITE-ProRule" id="PRU01016"/>
    </source>
</evidence>
<evidence type="ECO:0000313" key="7">
    <source>
        <dbReference type="EMBL" id="MCH94225.1"/>
    </source>
</evidence>
<keyword evidence="2 5" id="KW-0489">Methyltransferase</keyword>
<dbReference type="PANTHER" id="PTHR10629:SF34">
    <property type="entry name" value="DNA (CYTOSINE-5)-METHYLTRANSFERASE CMT2"/>
    <property type="match status" value="1"/>
</dbReference>
<protein>
    <recommendedName>
        <fullName evidence="1">DNA (cytosine-5-)-methyltransferase</fullName>
        <ecNumber evidence="1">2.1.1.37</ecNumber>
    </recommendedName>
</protein>
<dbReference type="Pfam" id="PF00385">
    <property type="entry name" value="Chromo"/>
    <property type="match status" value="1"/>
</dbReference>
<dbReference type="EMBL" id="LXQA010026818">
    <property type="protein sequence ID" value="MCH94225.1"/>
    <property type="molecule type" value="Genomic_DNA"/>
</dbReference>
<accession>A0A392N4X9</accession>
<dbReference type="InterPro" id="IPR000953">
    <property type="entry name" value="Chromo/chromo_shadow_dom"/>
</dbReference>
<keyword evidence="3 5" id="KW-0808">Transferase</keyword>
<dbReference type="AlphaFoldDB" id="A0A392N4X9"/>
<comment type="caution">
    <text evidence="7">The sequence shown here is derived from an EMBL/GenBank/DDBJ whole genome shotgun (WGS) entry which is preliminary data.</text>
</comment>
<dbReference type="InterPro" id="IPR050390">
    <property type="entry name" value="C5-Methyltransferase"/>
</dbReference>
<dbReference type="PROSITE" id="PS00094">
    <property type="entry name" value="C5_MTASE_1"/>
    <property type="match status" value="1"/>
</dbReference>
<dbReference type="PROSITE" id="PS51679">
    <property type="entry name" value="SAM_MT_C5"/>
    <property type="match status" value="1"/>
</dbReference>
<dbReference type="InterPro" id="IPR001525">
    <property type="entry name" value="C5_MeTfrase"/>
</dbReference>
<evidence type="ECO:0000256" key="3">
    <source>
        <dbReference type="ARBA" id="ARBA00022679"/>
    </source>
</evidence>
<reference evidence="7 8" key="1">
    <citation type="journal article" date="2018" name="Front. Plant Sci.">
        <title>Red Clover (Trifolium pratense) and Zigzag Clover (T. medium) - A Picture of Genomic Similarities and Differences.</title>
        <authorList>
            <person name="Dluhosova J."/>
            <person name="Istvanek J."/>
            <person name="Nedelnik J."/>
            <person name="Repkova J."/>
        </authorList>
    </citation>
    <scope>NUCLEOTIDE SEQUENCE [LARGE SCALE GENOMIC DNA]</scope>
    <source>
        <strain evidence="8">cv. 10/8</strain>
        <tissue evidence="7">Leaf</tissue>
    </source>
</reference>
<dbReference type="Gene3D" id="3.40.50.150">
    <property type="entry name" value="Vaccinia Virus protein VP39"/>
    <property type="match status" value="1"/>
</dbReference>
<feature type="active site" evidence="5">
    <location>
        <position position="54"/>
    </location>
</feature>
<evidence type="ECO:0000259" key="6">
    <source>
        <dbReference type="PROSITE" id="PS50013"/>
    </source>
</evidence>
<feature type="domain" description="Chromo" evidence="6">
    <location>
        <begin position="1"/>
        <end position="32"/>
    </location>
</feature>
<keyword evidence="4 5" id="KW-0949">S-adenosyl-L-methionine</keyword>
<feature type="non-terminal residue" evidence="7">
    <location>
        <position position="1"/>
    </location>
</feature>
<evidence type="ECO:0000256" key="2">
    <source>
        <dbReference type="ARBA" id="ARBA00022603"/>
    </source>
</evidence>
<dbReference type="GO" id="GO:0044027">
    <property type="term" value="P:negative regulation of gene expression via chromosomal CpG island methylation"/>
    <property type="evidence" value="ECO:0007669"/>
    <property type="project" value="TreeGrafter"/>
</dbReference>
<organism evidence="7 8">
    <name type="scientific">Trifolium medium</name>
    <dbReference type="NCBI Taxonomy" id="97028"/>
    <lineage>
        <taxon>Eukaryota</taxon>
        <taxon>Viridiplantae</taxon>
        <taxon>Streptophyta</taxon>
        <taxon>Embryophyta</taxon>
        <taxon>Tracheophyta</taxon>
        <taxon>Spermatophyta</taxon>
        <taxon>Magnoliopsida</taxon>
        <taxon>eudicotyledons</taxon>
        <taxon>Gunneridae</taxon>
        <taxon>Pentapetalae</taxon>
        <taxon>rosids</taxon>
        <taxon>fabids</taxon>
        <taxon>Fabales</taxon>
        <taxon>Fabaceae</taxon>
        <taxon>Papilionoideae</taxon>
        <taxon>50 kb inversion clade</taxon>
        <taxon>NPAAA clade</taxon>
        <taxon>Hologalegina</taxon>
        <taxon>IRL clade</taxon>
        <taxon>Trifolieae</taxon>
        <taxon>Trifolium</taxon>
    </lineage>
</organism>
<dbReference type="PRINTS" id="PR00105">
    <property type="entry name" value="C5METTRFRASE"/>
</dbReference>
<comment type="similarity">
    <text evidence="5">Belongs to the class I-like SAM-binding methyltransferase superfamily. C5-methyltransferase family.</text>
</comment>
<dbReference type="PROSITE" id="PS50013">
    <property type="entry name" value="CHROMO_2"/>
    <property type="match status" value="1"/>
</dbReference>
<dbReference type="InterPro" id="IPR016197">
    <property type="entry name" value="Chromo-like_dom_sf"/>
</dbReference>
<dbReference type="InterPro" id="IPR023780">
    <property type="entry name" value="Chromo_domain"/>
</dbReference>
<proteinExistence type="inferred from homology"/>
<sequence>VHWKGYDESEDTWEPIENLRNCKQSIQDFVREGMQSKLLPLPGEVDVVCGGPPCQGISGYNRFRNTESPLDDERNHQIVVFMDIVKYLKPKYVLMENVVDILRFDKGSLGRYALSRLVHMNYQARLGIVAAGCYGLPQFRLRVFMWGAHPDE</sequence>
<dbReference type="SUPFAM" id="SSF54160">
    <property type="entry name" value="Chromo domain-like"/>
    <property type="match status" value="1"/>
</dbReference>
<dbReference type="Pfam" id="PF00145">
    <property type="entry name" value="DNA_methylase"/>
    <property type="match status" value="1"/>
</dbReference>
<dbReference type="Proteomes" id="UP000265520">
    <property type="component" value="Unassembled WGS sequence"/>
</dbReference>
<dbReference type="GO" id="GO:0003677">
    <property type="term" value="F:DNA binding"/>
    <property type="evidence" value="ECO:0007669"/>
    <property type="project" value="TreeGrafter"/>
</dbReference>
<dbReference type="EC" id="2.1.1.37" evidence="1"/>
<dbReference type="GO" id="GO:0005634">
    <property type="term" value="C:nucleus"/>
    <property type="evidence" value="ECO:0007669"/>
    <property type="project" value="TreeGrafter"/>
</dbReference>
<evidence type="ECO:0000256" key="1">
    <source>
        <dbReference type="ARBA" id="ARBA00011975"/>
    </source>
</evidence>
<dbReference type="GO" id="GO:0003886">
    <property type="term" value="F:DNA (cytosine-5-)-methyltransferase activity"/>
    <property type="evidence" value="ECO:0007669"/>
    <property type="project" value="UniProtKB-EC"/>
</dbReference>
<dbReference type="PANTHER" id="PTHR10629">
    <property type="entry name" value="CYTOSINE-SPECIFIC METHYLTRANSFERASE"/>
    <property type="match status" value="1"/>
</dbReference>
<name>A0A392N4X9_9FABA</name>
<feature type="non-terminal residue" evidence="7">
    <location>
        <position position="152"/>
    </location>
</feature>